<feature type="compositionally biased region" description="Basic and acidic residues" evidence="1">
    <location>
        <begin position="67"/>
        <end position="76"/>
    </location>
</feature>
<organism evidence="2 3">
    <name type="scientific">Cercophora scortea</name>
    <dbReference type="NCBI Taxonomy" id="314031"/>
    <lineage>
        <taxon>Eukaryota</taxon>
        <taxon>Fungi</taxon>
        <taxon>Dikarya</taxon>
        <taxon>Ascomycota</taxon>
        <taxon>Pezizomycotina</taxon>
        <taxon>Sordariomycetes</taxon>
        <taxon>Sordariomycetidae</taxon>
        <taxon>Sordariales</taxon>
        <taxon>Lasiosphaeriaceae</taxon>
        <taxon>Cercophora</taxon>
    </lineage>
</organism>
<feature type="compositionally biased region" description="Polar residues" evidence="1">
    <location>
        <begin position="1"/>
        <end position="13"/>
    </location>
</feature>
<gene>
    <name evidence="2" type="ORF">B0T19DRAFT_471719</name>
</gene>
<dbReference type="AlphaFoldDB" id="A0AAE0J5P6"/>
<evidence type="ECO:0000313" key="3">
    <source>
        <dbReference type="Proteomes" id="UP001286456"/>
    </source>
</evidence>
<dbReference type="PANTHER" id="PTHR39475:SF1">
    <property type="entry name" value="CONIDIATION-SPECIFIC PROTEIN 6"/>
    <property type="match status" value="1"/>
</dbReference>
<dbReference type="PANTHER" id="PTHR39475">
    <property type="entry name" value="CONIDIATION-SPECIFIC PROTEIN 6"/>
    <property type="match status" value="1"/>
</dbReference>
<keyword evidence="3" id="KW-1185">Reference proteome</keyword>
<name>A0AAE0J5P6_9PEZI</name>
<reference evidence="2" key="2">
    <citation type="submission" date="2023-06" db="EMBL/GenBank/DDBJ databases">
        <authorList>
            <consortium name="Lawrence Berkeley National Laboratory"/>
            <person name="Haridas S."/>
            <person name="Hensen N."/>
            <person name="Bonometti L."/>
            <person name="Westerberg I."/>
            <person name="Brannstrom I.O."/>
            <person name="Guillou S."/>
            <person name="Cros-Aarteil S."/>
            <person name="Calhoun S."/>
            <person name="Kuo A."/>
            <person name="Mondo S."/>
            <person name="Pangilinan J."/>
            <person name="Riley R."/>
            <person name="Labutti K."/>
            <person name="Andreopoulos B."/>
            <person name="Lipzen A."/>
            <person name="Chen C."/>
            <person name="Yanf M."/>
            <person name="Daum C."/>
            <person name="Ng V."/>
            <person name="Clum A."/>
            <person name="Steindorff A."/>
            <person name="Ohm R."/>
            <person name="Martin F."/>
            <person name="Silar P."/>
            <person name="Natvig D."/>
            <person name="Lalanne C."/>
            <person name="Gautier V."/>
            <person name="Ament-Velasquez S.L."/>
            <person name="Kruys A."/>
            <person name="Hutchinson M.I."/>
            <person name="Powell A.J."/>
            <person name="Barry K."/>
            <person name="Miller A.N."/>
            <person name="Grigoriev I.V."/>
            <person name="Debuchy R."/>
            <person name="Gladieux P."/>
            <person name="Thoren M.H."/>
            <person name="Johannesson H."/>
        </authorList>
    </citation>
    <scope>NUCLEOTIDE SEQUENCE</scope>
    <source>
        <strain evidence="2">SMH4131-1</strain>
    </source>
</reference>
<accession>A0AAE0J5P6</accession>
<comment type="caution">
    <text evidence="2">The sequence shown here is derived from an EMBL/GenBank/DDBJ whole genome shotgun (WGS) entry which is preliminary data.</text>
</comment>
<sequence length="96" mass="10496">MAGDSNVSDQTPTRFEEGKPNSHNLNDSKDQRSIANRLAAAESQTDAGDSRETALHKEDPTLPAKMHGNEPSRGAKIDAQIQAEEEELLKKKNAQK</sequence>
<reference evidence="2" key="1">
    <citation type="journal article" date="2023" name="Mol. Phylogenet. Evol.">
        <title>Genome-scale phylogeny and comparative genomics of the fungal order Sordariales.</title>
        <authorList>
            <person name="Hensen N."/>
            <person name="Bonometti L."/>
            <person name="Westerberg I."/>
            <person name="Brannstrom I.O."/>
            <person name="Guillou S."/>
            <person name="Cros-Aarteil S."/>
            <person name="Calhoun S."/>
            <person name="Haridas S."/>
            <person name="Kuo A."/>
            <person name="Mondo S."/>
            <person name="Pangilinan J."/>
            <person name="Riley R."/>
            <person name="LaButti K."/>
            <person name="Andreopoulos B."/>
            <person name="Lipzen A."/>
            <person name="Chen C."/>
            <person name="Yan M."/>
            <person name="Daum C."/>
            <person name="Ng V."/>
            <person name="Clum A."/>
            <person name="Steindorff A."/>
            <person name="Ohm R.A."/>
            <person name="Martin F."/>
            <person name="Silar P."/>
            <person name="Natvig D.O."/>
            <person name="Lalanne C."/>
            <person name="Gautier V."/>
            <person name="Ament-Velasquez S.L."/>
            <person name="Kruys A."/>
            <person name="Hutchinson M.I."/>
            <person name="Powell A.J."/>
            <person name="Barry K."/>
            <person name="Miller A.N."/>
            <person name="Grigoriev I.V."/>
            <person name="Debuchy R."/>
            <person name="Gladieux P."/>
            <person name="Hiltunen Thoren M."/>
            <person name="Johannesson H."/>
        </authorList>
    </citation>
    <scope>NUCLEOTIDE SEQUENCE</scope>
    <source>
        <strain evidence="2">SMH4131-1</strain>
    </source>
</reference>
<dbReference type="Proteomes" id="UP001286456">
    <property type="component" value="Unassembled WGS sequence"/>
</dbReference>
<feature type="region of interest" description="Disordered" evidence="1">
    <location>
        <begin position="1"/>
        <end position="78"/>
    </location>
</feature>
<feature type="compositionally biased region" description="Basic and acidic residues" evidence="1">
    <location>
        <begin position="14"/>
        <end position="32"/>
    </location>
</feature>
<evidence type="ECO:0000313" key="2">
    <source>
        <dbReference type="EMBL" id="KAK3336681.1"/>
    </source>
</evidence>
<feature type="compositionally biased region" description="Basic and acidic residues" evidence="1">
    <location>
        <begin position="48"/>
        <end position="60"/>
    </location>
</feature>
<evidence type="ECO:0000256" key="1">
    <source>
        <dbReference type="SAM" id="MobiDB-lite"/>
    </source>
</evidence>
<proteinExistence type="predicted"/>
<protein>
    <submittedName>
        <fullName evidence="2">Uncharacterized protein</fullName>
    </submittedName>
</protein>
<dbReference type="EMBL" id="JAUEPO010000001">
    <property type="protein sequence ID" value="KAK3336681.1"/>
    <property type="molecule type" value="Genomic_DNA"/>
</dbReference>